<gene>
    <name evidence="1" type="ORF">BG61_15580</name>
</gene>
<dbReference type="RefSeq" id="WP_051672574.1">
    <property type="nucleotide sequence ID" value="NZ_CADFFX010000005.1"/>
</dbReference>
<name>A0A069PMP7_9BURK</name>
<keyword evidence="2" id="KW-1185">Reference proteome</keyword>
<dbReference type="AlphaFoldDB" id="A0A069PMP7"/>
<sequence>MPHHLRATEFVVAVAVRDLHASRSGEPHVFSYAPDQTEAALRASIQRWLAGDGATTLELTPADRQTLFAFHWAAQRLPAESICFTEIADASCERDLAPWLDKVRRDNPDFVAAYRASQRRLGLPPIVVRAP</sequence>
<reference evidence="1 2" key="1">
    <citation type="submission" date="2014-03" db="EMBL/GenBank/DDBJ databases">
        <title>Draft Genome Sequences of Four Burkholderia Strains.</title>
        <authorList>
            <person name="Liu X.Y."/>
            <person name="Li C.X."/>
            <person name="Xu J.H."/>
        </authorList>
    </citation>
    <scope>NUCLEOTIDE SEQUENCE [LARGE SCALE GENOMIC DNA]</scope>
    <source>
        <strain evidence="1 2">DSM 50014</strain>
    </source>
</reference>
<protein>
    <submittedName>
        <fullName evidence="1">Uncharacterized protein</fullName>
    </submittedName>
</protein>
<comment type="caution">
    <text evidence="1">The sequence shown here is derived from an EMBL/GenBank/DDBJ whole genome shotgun (WGS) entry which is preliminary data.</text>
</comment>
<evidence type="ECO:0000313" key="1">
    <source>
        <dbReference type="EMBL" id="KDR41697.1"/>
    </source>
</evidence>
<accession>A0A069PMP7</accession>
<proteinExistence type="predicted"/>
<evidence type="ECO:0000313" key="2">
    <source>
        <dbReference type="Proteomes" id="UP000027466"/>
    </source>
</evidence>
<dbReference type="Proteomes" id="UP000027466">
    <property type="component" value="Unassembled WGS sequence"/>
</dbReference>
<organism evidence="1 2">
    <name type="scientific">Caballeronia glathei</name>
    <dbReference type="NCBI Taxonomy" id="60547"/>
    <lineage>
        <taxon>Bacteria</taxon>
        <taxon>Pseudomonadati</taxon>
        <taxon>Pseudomonadota</taxon>
        <taxon>Betaproteobacteria</taxon>
        <taxon>Burkholderiales</taxon>
        <taxon>Burkholderiaceae</taxon>
        <taxon>Caballeronia</taxon>
    </lineage>
</organism>
<dbReference type="EMBL" id="JFHC01000024">
    <property type="protein sequence ID" value="KDR41697.1"/>
    <property type="molecule type" value="Genomic_DNA"/>
</dbReference>